<reference evidence="8" key="1">
    <citation type="submission" date="2018-06" db="EMBL/GenBank/DDBJ databases">
        <authorList>
            <person name="Zhirakovskaya E."/>
        </authorList>
    </citation>
    <scope>NUCLEOTIDE SEQUENCE</scope>
</reference>
<evidence type="ECO:0000256" key="3">
    <source>
        <dbReference type="ARBA" id="ARBA00018111"/>
    </source>
</evidence>
<dbReference type="GO" id="GO:0006282">
    <property type="term" value="P:regulation of DNA repair"/>
    <property type="evidence" value="ECO:0007669"/>
    <property type="project" value="InterPro"/>
</dbReference>
<feature type="domain" description="RecX first three-helical" evidence="7">
    <location>
        <begin position="10"/>
        <end position="49"/>
    </location>
</feature>
<dbReference type="GO" id="GO:0005737">
    <property type="term" value="C:cytoplasm"/>
    <property type="evidence" value="ECO:0007669"/>
    <property type="project" value="UniProtKB-SubCell"/>
</dbReference>
<evidence type="ECO:0000259" key="6">
    <source>
        <dbReference type="Pfam" id="PF21981"/>
    </source>
</evidence>
<evidence type="ECO:0000259" key="5">
    <source>
        <dbReference type="Pfam" id="PF02631"/>
    </source>
</evidence>
<dbReference type="InterPro" id="IPR053924">
    <property type="entry name" value="RecX_HTH_2nd"/>
</dbReference>
<evidence type="ECO:0000259" key="7">
    <source>
        <dbReference type="Pfam" id="PF21982"/>
    </source>
</evidence>
<dbReference type="InterPro" id="IPR053925">
    <property type="entry name" value="RecX_HTH_3rd"/>
</dbReference>
<dbReference type="HAMAP" id="MF_01114">
    <property type="entry name" value="RecX"/>
    <property type="match status" value="1"/>
</dbReference>
<organism evidence="8">
    <name type="scientific">hydrothermal vent metagenome</name>
    <dbReference type="NCBI Taxonomy" id="652676"/>
    <lineage>
        <taxon>unclassified sequences</taxon>
        <taxon>metagenomes</taxon>
        <taxon>ecological metagenomes</taxon>
    </lineage>
</organism>
<dbReference type="Pfam" id="PF21982">
    <property type="entry name" value="RecX_HTH1"/>
    <property type="match status" value="1"/>
</dbReference>
<proteinExistence type="inferred from homology"/>
<accession>A0A3B1BU67</accession>
<dbReference type="PANTHER" id="PTHR33602:SF1">
    <property type="entry name" value="REGULATORY PROTEIN RECX FAMILY PROTEIN"/>
    <property type="match status" value="1"/>
</dbReference>
<dbReference type="Pfam" id="PF02631">
    <property type="entry name" value="RecX_HTH2"/>
    <property type="match status" value="1"/>
</dbReference>
<name>A0A3B1BU67_9ZZZZ</name>
<gene>
    <name evidence="8" type="ORF">MNBD_NITROSPINAE02-1614</name>
</gene>
<dbReference type="InterPro" id="IPR003783">
    <property type="entry name" value="Regulatory_RecX"/>
</dbReference>
<dbReference type="Gene3D" id="1.10.10.10">
    <property type="entry name" value="Winged helix-like DNA-binding domain superfamily/Winged helix DNA-binding domain"/>
    <property type="match status" value="3"/>
</dbReference>
<dbReference type="EMBL" id="UOGE01000031">
    <property type="protein sequence ID" value="VAX18071.1"/>
    <property type="molecule type" value="Genomic_DNA"/>
</dbReference>
<feature type="domain" description="RecX second three-helical" evidence="5">
    <location>
        <begin position="56"/>
        <end position="95"/>
    </location>
</feature>
<sequence>MRSVRKKISCIDQAFKLLALRSHSVYEMCEKLKVRDYDSGVIEKTVERLQKLGYLDDEKYSKAYAMARVERMRLGPKRIRTDLTKKGFPREVVSKTVYAIFGEDESEMKTAILAAKKKLRTLKRGLDEGAVKRKLFDHLVRRGFSGDVSRRIALDNIGEISDE</sequence>
<dbReference type="InterPro" id="IPR053926">
    <property type="entry name" value="RecX_HTH_1st"/>
</dbReference>
<protein>
    <recommendedName>
        <fullName evidence="3">Regulatory protein RecX</fullName>
    </recommendedName>
</protein>
<comment type="similarity">
    <text evidence="2">Belongs to the RecX family.</text>
</comment>
<evidence type="ECO:0000256" key="1">
    <source>
        <dbReference type="ARBA" id="ARBA00004496"/>
    </source>
</evidence>
<keyword evidence="4" id="KW-0963">Cytoplasm</keyword>
<evidence type="ECO:0000256" key="2">
    <source>
        <dbReference type="ARBA" id="ARBA00009695"/>
    </source>
</evidence>
<dbReference type="Pfam" id="PF21981">
    <property type="entry name" value="RecX_HTH3"/>
    <property type="match status" value="1"/>
</dbReference>
<comment type="subcellular location">
    <subcellularLocation>
        <location evidence="1">Cytoplasm</location>
    </subcellularLocation>
</comment>
<evidence type="ECO:0000256" key="4">
    <source>
        <dbReference type="ARBA" id="ARBA00022490"/>
    </source>
</evidence>
<dbReference type="PANTHER" id="PTHR33602">
    <property type="entry name" value="REGULATORY PROTEIN RECX FAMILY PROTEIN"/>
    <property type="match status" value="1"/>
</dbReference>
<dbReference type="AlphaFoldDB" id="A0A3B1BU67"/>
<feature type="domain" description="RecX third three-helical" evidence="6">
    <location>
        <begin position="106"/>
        <end position="151"/>
    </location>
</feature>
<dbReference type="InterPro" id="IPR036388">
    <property type="entry name" value="WH-like_DNA-bd_sf"/>
</dbReference>
<evidence type="ECO:0000313" key="8">
    <source>
        <dbReference type="EMBL" id="VAX18071.1"/>
    </source>
</evidence>